<dbReference type="SUPFAM" id="SSF53790">
    <property type="entry name" value="Tetrapyrrole methylase"/>
    <property type="match status" value="1"/>
</dbReference>
<reference evidence="7 8" key="1">
    <citation type="journal article" date="2016" name="Genome Announc.">
        <title>Complete Genome and Plasmid Sequences for Rhodococcus fascians D188 and Draft Sequences for Rhodococcus Isolates PBTS 1 and PBTS 2.</title>
        <authorList>
            <person name="Stamler R.A."/>
            <person name="Vereecke D."/>
            <person name="Zhang Y."/>
            <person name="Schilkey F."/>
            <person name="Devitt N."/>
            <person name="Randall J.J."/>
        </authorList>
    </citation>
    <scope>NUCLEOTIDE SEQUENCE [LARGE SCALE GENOMIC DNA]</scope>
    <source>
        <strain evidence="7 8">PBTS2</strain>
    </source>
</reference>
<dbReference type="CDD" id="cd11644">
    <property type="entry name" value="Precorrin-6Y-MT"/>
    <property type="match status" value="1"/>
</dbReference>
<accession>A0A143QS06</accession>
<dbReference type="InterPro" id="IPR014776">
    <property type="entry name" value="4pyrrole_Mease_sub2"/>
</dbReference>
<evidence type="ECO:0000313" key="7">
    <source>
        <dbReference type="EMBL" id="AMY25302.1"/>
    </source>
</evidence>
<dbReference type="InterPro" id="IPR050714">
    <property type="entry name" value="Cobalamin_biosynth_MTase"/>
</dbReference>
<dbReference type="Gene3D" id="3.30.950.10">
    <property type="entry name" value="Methyltransferase, Cobalt-precorrin-4 Transmethylase, Domain 2"/>
    <property type="match status" value="1"/>
</dbReference>
<dbReference type="SUPFAM" id="SSF53335">
    <property type="entry name" value="S-adenosyl-L-methionine-dependent methyltransferases"/>
    <property type="match status" value="1"/>
</dbReference>
<dbReference type="EC" id="2.1.1.132" evidence="7"/>
<evidence type="ECO:0000256" key="5">
    <source>
        <dbReference type="ARBA" id="ARBA00022691"/>
    </source>
</evidence>
<evidence type="ECO:0000256" key="1">
    <source>
        <dbReference type="ARBA" id="ARBA00004953"/>
    </source>
</evidence>
<protein>
    <submittedName>
        <fullName evidence="7">Precorrin-6Y C(5,15)-methyltransferase</fullName>
        <ecNumber evidence="7">2.1.1.132</ecNumber>
    </submittedName>
</protein>
<dbReference type="PANTHER" id="PTHR43182">
    <property type="entry name" value="COBALT-PRECORRIN-6B C(15)-METHYLTRANSFERASE (DECARBOXYLATING)"/>
    <property type="match status" value="1"/>
</dbReference>
<comment type="pathway">
    <text evidence="1">Cofactor biosynthesis; adenosylcobalamin biosynthesis.</text>
</comment>
<dbReference type="PATRIC" id="fig|1653479.3.peg.4075"/>
<dbReference type="GO" id="GO:0046025">
    <property type="term" value="F:precorrin-6Y C5,15-methyltransferase (decarboxylating) activity"/>
    <property type="evidence" value="ECO:0007669"/>
    <property type="project" value="UniProtKB-EC"/>
</dbReference>
<dbReference type="OrthoDB" id="9787825at2"/>
<evidence type="ECO:0000313" key="8">
    <source>
        <dbReference type="Proteomes" id="UP000076038"/>
    </source>
</evidence>
<dbReference type="InterPro" id="IPR029063">
    <property type="entry name" value="SAM-dependent_MTases_sf"/>
</dbReference>
<keyword evidence="2" id="KW-0169">Cobalamin biosynthesis</keyword>
<evidence type="ECO:0000256" key="3">
    <source>
        <dbReference type="ARBA" id="ARBA00022603"/>
    </source>
</evidence>
<gene>
    <name evidence="7" type="primary">cobL</name>
    <name evidence="7" type="ORF">A3Q41_04021</name>
</gene>
<dbReference type="Gene3D" id="3.40.1010.10">
    <property type="entry name" value="Cobalt-precorrin-4 Transmethylase, Domain 1"/>
    <property type="match status" value="1"/>
</dbReference>
<organism evidence="7 8">
    <name type="scientific">Rhodococcoides fascians</name>
    <name type="common">Rhodococcus fascians</name>
    <dbReference type="NCBI Taxonomy" id="1828"/>
    <lineage>
        <taxon>Bacteria</taxon>
        <taxon>Bacillati</taxon>
        <taxon>Actinomycetota</taxon>
        <taxon>Actinomycetes</taxon>
        <taxon>Mycobacteriales</taxon>
        <taxon>Nocardiaceae</taxon>
        <taxon>Rhodococcoides</taxon>
    </lineage>
</organism>
<evidence type="ECO:0000259" key="6">
    <source>
        <dbReference type="Pfam" id="PF00590"/>
    </source>
</evidence>
<keyword evidence="8" id="KW-1185">Reference proteome</keyword>
<name>A0A143QS06_RHOFA</name>
<dbReference type="InterPro" id="IPR014008">
    <property type="entry name" value="Cbl_synth_MTase_CbiT"/>
</dbReference>
<dbReference type="InterPro" id="IPR006365">
    <property type="entry name" value="Cbl_synth_CobL"/>
</dbReference>
<dbReference type="PIRSF" id="PIRSF036428">
    <property type="entry name" value="CobL"/>
    <property type="match status" value="1"/>
</dbReference>
<dbReference type="EMBL" id="CP015220">
    <property type="protein sequence ID" value="AMY25302.1"/>
    <property type="molecule type" value="Genomic_DNA"/>
</dbReference>
<keyword evidence="5" id="KW-0949">S-adenosyl-L-methionine</keyword>
<evidence type="ECO:0000256" key="2">
    <source>
        <dbReference type="ARBA" id="ARBA00022573"/>
    </source>
</evidence>
<dbReference type="KEGG" id="rhs:A3Q41_04021"/>
<dbReference type="GO" id="GO:0032259">
    <property type="term" value="P:methylation"/>
    <property type="evidence" value="ECO:0007669"/>
    <property type="project" value="UniProtKB-KW"/>
</dbReference>
<proteinExistence type="predicted"/>
<dbReference type="AlphaFoldDB" id="A0A143QS06"/>
<dbReference type="InterPro" id="IPR012818">
    <property type="entry name" value="CbiE"/>
</dbReference>
<keyword evidence="4 7" id="KW-0808">Transferase</keyword>
<keyword evidence="3 7" id="KW-0489">Methyltransferase</keyword>
<dbReference type="InterPro" id="IPR000878">
    <property type="entry name" value="4pyrrol_Mease"/>
</dbReference>
<dbReference type="InterPro" id="IPR014777">
    <property type="entry name" value="4pyrrole_Mease_sub1"/>
</dbReference>
<evidence type="ECO:0000256" key="4">
    <source>
        <dbReference type="ARBA" id="ARBA00022679"/>
    </source>
</evidence>
<dbReference type="GO" id="GO:0008276">
    <property type="term" value="F:protein methyltransferase activity"/>
    <property type="evidence" value="ECO:0007669"/>
    <property type="project" value="InterPro"/>
</dbReference>
<reference evidence="8" key="2">
    <citation type="submission" date="2016-04" db="EMBL/GenBank/DDBJ databases">
        <title>Complete Genome and Plasmid Sequences for Rhodococcus fascians D188 and Draft Sequences for Rhodococcus spp. Isolates PBTS 1 and PBTS 2.</title>
        <authorList>
            <person name="Stamer R."/>
            <person name="Vereecke D."/>
            <person name="Zhang Y."/>
            <person name="Schilkey F."/>
            <person name="Devitt N."/>
            <person name="Randall J."/>
        </authorList>
    </citation>
    <scope>NUCLEOTIDE SEQUENCE [LARGE SCALE GENOMIC DNA]</scope>
    <source>
        <strain evidence="8">PBTS2</strain>
    </source>
</reference>
<dbReference type="Proteomes" id="UP000076038">
    <property type="component" value="Chromosome"/>
</dbReference>
<sequence>MAEPNPHPIAVVGIGADGWNGLSAVARVVVEQADVVFGSARQLVGVVDRCADTRAWPSPLLPSLRPMIDSCDGRTVCVLASGDPMFHGIGVSLAREFGAERLRVYPAPSSVSLACARLGWSLAHTTTVSLVNSPVETVLPELGHGRRLLVLSRGSSTPGDVCALLRDNGFGASTVSVLEQLGGPAERVARGTATDSTFADADPLNVVALECVRDRGATRLTRVPGLPDSQYTGDGQMTKQEVRALTLCALAPGPGEVLWDVGGGSGTIAIEWMRTDPSCRAVTFESSADRRHQITTNAQRLGVPGLAVLGTAPGAFDEVPGSAGVPDAVFVGGGATEPGMIERCWAAVRPGGRLVANSVTAESDSLLLSAAARYGGRLRRFQIYRGEPLGSFTTWRPQLPVTQWCVTKPWGAPDGADADEQ</sequence>
<dbReference type="UniPathway" id="UPA00148"/>
<dbReference type="InterPro" id="IPR035996">
    <property type="entry name" value="4pyrrol_Methylase_sf"/>
</dbReference>
<dbReference type="NCBIfam" id="TIGR02469">
    <property type="entry name" value="CbiT"/>
    <property type="match status" value="1"/>
</dbReference>
<dbReference type="Gene3D" id="3.40.50.150">
    <property type="entry name" value="Vaccinia Virus protein VP39"/>
    <property type="match status" value="1"/>
</dbReference>
<feature type="domain" description="Tetrapyrrole methylase" evidence="6">
    <location>
        <begin position="9"/>
        <end position="194"/>
    </location>
</feature>
<dbReference type="CDD" id="cd02440">
    <property type="entry name" value="AdoMet_MTases"/>
    <property type="match status" value="1"/>
</dbReference>
<dbReference type="NCBIfam" id="TIGR02467">
    <property type="entry name" value="CbiE"/>
    <property type="match status" value="1"/>
</dbReference>
<dbReference type="PANTHER" id="PTHR43182:SF1">
    <property type="entry name" value="COBALT-PRECORRIN-7 C(5)-METHYLTRANSFERASE"/>
    <property type="match status" value="1"/>
</dbReference>
<dbReference type="GO" id="GO:0009236">
    <property type="term" value="P:cobalamin biosynthetic process"/>
    <property type="evidence" value="ECO:0007669"/>
    <property type="project" value="UniProtKB-UniPathway"/>
</dbReference>
<dbReference type="Pfam" id="PF00590">
    <property type="entry name" value="TP_methylase"/>
    <property type="match status" value="1"/>
</dbReference>